<dbReference type="InterPro" id="IPR006652">
    <property type="entry name" value="Kelch_1"/>
</dbReference>
<dbReference type="InterPro" id="IPR001810">
    <property type="entry name" value="F-box_dom"/>
</dbReference>
<dbReference type="CDD" id="cd22152">
    <property type="entry name" value="F-box_AtAFR-like"/>
    <property type="match status" value="1"/>
</dbReference>
<dbReference type="SMART" id="SM00256">
    <property type="entry name" value="FBOX"/>
    <property type="match status" value="1"/>
</dbReference>
<dbReference type="Gene3D" id="1.20.1280.50">
    <property type="match status" value="1"/>
</dbReference>
<evidence type="ECO:0000313" key="2">
    <source>
        <dbReference type="EMBL" id="CAK9278529.1"/>
    </source>
</evidence>
<organism evidence="2 3">
    <name type="scientific">Sphagnum jensenii</name>
    <dbReference type="NCBI Taxonomy" id="128206"/>
    <lineage>
        <taxon>Eukaryota</taxon>
        <taxon>Viridiplantae</taxon>
        <taxon>Streptophyta</taxon>
        <taxon>Embryophyta</taxon>
        <taxon>Bryophyta</taxon>
        <taxon>Sphagnophytina</taxon>
        <taxon>Sphagnopsida</taxon>
        <taxon>Sphagnales</taxon>
        <taxon>Sphagnaceae</taxon>
        <taxon>Sphagnum</taxon>
    </lineage>
</organism>
<dbReference type="SUPFAM" id="SSF81383">
    <property type="entry name" value="F-box domain"/>
    <property type="match status" value="1"/>
</dbReference>
<feature type="domain" description="F-box" evidence="1">
    <location>
        <begin position="25"/>
        <end position="71"/>
    </location>
</feature>
<dbReference type="Gene3D" id="2.120.10.80">
    <property type="entry name" value="Kelch-type beta propeller"/>
    <property type="match status" value="1"/>
</dbReference>
<dbReference type="Proteomes" id="UP001497444">
    <property type="component" value="Chromosome 9"/>
</dbReference>
<evidence type="ECO:0000313" key="3">
    <source>
        <dbReference type="Proteomes" id="UP001497444"/>
    </source>
</evidence>
<keyword evidence="3" id="KW-1185">Reference proteome</keyword>
<protein>
    <recommendedName>
        <fullName evidence="1">F-box domain-containing protein</fullName>
    </recommendedName>
</protein>
<dbReference type="EMBL" id="OZ020104">
    <property type="protein sequence ID" value="CAK9278529.1"/>
    <property type="molecule type" value="Genomic_DNA"/>
</dbReference>
<dbReference type="PROSITE" id="PS50181">
    <property type="entry name" value="FBOX"/>
    <property type="match status" value="1"/>
</dbReference>
<proteinExistence type="predicted"/>
<reference evidence="2" key="1">
    <citation type="submission" date="2024-02" db="EMBL/GenBank/DDBJ databases">
        <authorList>
            <consortium name="ELIXIR-Norway"/>
            <consortium name="Elixir Norway"/>
        </authorList>
    </citation>
    <scope>NUCLEOTIDE SEQUENCE</scope>
</reference>
<dbReference type="InterPro" id="IPR015915">
    <property type="entry name" value="Kelch-typ_b-propeller"/>
</dbReference>
<dbReference type="PANTHER" id="PTHR46407">
    <property type="entry name" value="OS02G0208700 PROTEIN"/>
    <property type="match status" value="1"/>
</dbReference>
<dbReference type="SMART" id="SM00612">
    <property type="entry name" value="Kelch"/>
    <property type="match status" value="3"/>
</dbReference>
<sequence length="427" mass="46881">MGCEIVRYKKQRKELMVYEQVGDQEELIPGLPNDVALQCLLRIPVQAHAQLQRVSRKWRQLVNSPQYYEERKREGTTMQFVCTVQALQQNQKMTSAAVASPGGGTAAASCPSAAVTRSSTLGAAAQPIFGVSVFNTRQRTWERLPHIPQYPHGLPLFCRLVAANRDLVVLGGWDPATWETLRSVYVYNFTSQSWHKGADMPSTRSSFACGALNNHVFVAGGHDNKKSGLATAEVYSLEKNEWRTLPRMSQERDESTGVALNGKFYVISGYSTHSQGQFVKSSDVYDPEKNSWTRIEGMRGAMAASDNTLSCTNSSAPDGVFAVLSGALYTVDHTTLLSVNDCLVVLTGCSSKDSKDQGAFKTFMYKAPTTAAVAVAQQQQQVEMVKNETSASRSLRSCTKSLCTSWEEIMGHKGFLGVPQFACVVEV</sequence>
<dbReference type="Pfam" id="PF24681">
    <property type="entry name" value="Kelch_KLHDC2_KLHL20_DRC7"/>
    <property type="match status" value="1"/>
</dbReference>
<evidence type="ECO:0000259" key="1">
    <source>
        <dbReference type="PROSITE" id="PS50181"/>
    </source>
</evidence>
<dbReference type="PANTHER" id="PTHR46407:SF3">
    <property type="entry name" value="OS02G0208700 PROTEIN"/>
    <property type="match status" value="1"/>
</dbReference>
<dbReference type="InterPro" id="IPR044595">
    <property type="entry name" value="KMD1-4"/>
</dbReference>
<dbReference type="InterPro" id="IPR036047">
    <property type="entry name" value="F-box-like_dom_sf"/>
</dbReference>
<accession>A0ABP0XHA9</accession>
<gene>
    <name evidence="2" type="ORF">CSSPJE1EN1_LOCUS24007</name>
</gene>
<name>A0ABP0XHA9_9BRYO</name>
<dbReference type="Pfam" id="PF00646">
    <property type="entry name" value="F-box"/>
    <property type="match status" value="1"/>
</dbReference>
<dbReference type="SUPFAM" id="SSF117281">
    <property type="entry name" value="Kelch motif"/>
    <property type="match status" value="1"/>
</dbReference>